<name>A0A5B2VUQ8_9BACT</name>
<accession>A0A5B2VUQ8</accession>
<dbReference type="InterPro" id="IPR009061">
    <property type="entry name" value="DNA-bd_dom_put_sf"/>
</dbReference>
<dbReference type="InterPro" id="IPR041657">
    <property type="entry name" value="HTH_17"/>
</dbReference>
<evidence type="ECO:0000313" key="2">
    <source>
        <dbReference type="EMBL" id="KAA2242007.1"/>
    </source>
</evidence>
<organism evidence="2 3">
    <name type="scientific">Chitinophaga agrisoli</name>
    <dbReference type="NCBI Taxonomy" id="2607653"/>
    <lineage>
        <taxon>Bacteria</taxon>
        <taxon>Pseudomonadati</taxon>
        <taxon>Bacteroidota</taxon>
        <taxon>Chitinophagia</taxon>
        <taxon>Chitinophagales</taxon>
        <taxon>Chitinophagaceae</taxon>
        <taxon>Chitinophaga</taxon>
    </lineage>
</organism>
<evidence type="ECO:0000313" key="3">
    <source>
        <dbReference type="Proteomes" id="UP000324611"/>
    </source>
</evidence>
<evidence type="ECO:0000259" key="1">
    <source>
        <dbReference type="Pfam" id="PF12728"/>
    </source>
</evidence>
<reference evidence="2 3" key="1">
    <citation type="submission" date="2019-09" db="EMBL/GenBank/DDBJ databases">
        <title>Chitinophaga ginsengihumi sp. nov., isolated from soil of ginseng rhizosphere.</title>
        <authorList>
            <person name="Lee J."/>
        </authorList>
    </citation>
    <scope>NUCLEOTIDE SEQUENCE [LARGE SCALE GENOMIC DNA]</scope>
    <source>
        <strain evidence="2 3">BN140078</strain>
    </source>
</reference>
<comment type="caution">
    <text evidence="2">The sequence shown here is derived from an EMBL/GenBank/DDBJ whole genome shotgun (WGS) entry which is preliminary data.</text>
</comment>
<proteinExistence type="predicted"/>
<feature type="domain" description="Helix-turn-helix" evidence="1">
    <location>
        <begin position="11"/>
        <end position="62"/>
    </location>
</feature>
<dbReference type="Pfam" id="PF12728">
    <property type="entry name" value="HTH_17"/>
    <property type="match status" value="1"/>
</dbReference>
<dbReference type="SUPFAM" id="SSF46955">
    <property type="entry name" value="Putative DNA-binding domain"/>
    <property type="match status" value="1"/>
</dbReference>
<dbReference type="AlphaFoldDB" id="A0A5B2VUQ8"/>
<dbReference type="Proteomes" id="UP000324611">
    <property type="component" value="Unassembled WGS sequence"/>
</dbReference>
<reference evidence="2 3" key="2">
    <citation type="submission" date="2019-09" db="EMBL/GenBank/DDBJ databases">
        <authorList>
            <person name="Jin C."/>
        </authorList>
    </citation>
    <scope>NUCLEOTIDE SEQUENCE [LARGE SCALE GENOMIC DNA]</scope>
    <source>
        <strain evidence="2 3">BN140078</strain>
    </source>
</reference>
<sequence>MGQEQKLLEPLLTRKEAAKYLNISPGTLAVWDCTKRYDLKPLKVGRAVRYRLSNLEKFLDNQLTP</sequence>
<gene>
    <name evidence="2" type="ORF">F0L74_16620</name>
</gene>
<dbReference type="EMBL" id="VUOC01000003">
    <property type="protein sequence ID" value="KAA2242007.1"/>
    <property type="molecule type" value="Genomic_DNA"/>
</dbReference>
<keyword evidence="3" id="KW-1185">Reference proteome</keyword>
<protein>
    <submittedName>
        <fullName evidence="2">Helix-turn-helix domain-containing protein</fullName>
    </submittedName>
</protein>
<dbReference type="RefSeq" id="WP_149839513.1">
    <property type="nucleotide sequence ID" value="NZ_VUOC01000003.1"/>
</dbReference>